<evidence type="ECO:0000313" key="2">
    <source>
        <dbReference type="Proteomes" id="UP001151760"/>
    </source>
</evidence>
<gene>
    <name evidence="1" type="ORF">Tco_0750039</name>
</gene>
<comment type="caution">
    <text evidence="1">The sequence shown here is derived from an EMBL/GenBank/DDBJ whole genome shotgun (WGS) entry which is preliminary data.</text>
</comment>
<reference evidence="1" key="1">
    <citation type="journal article" date="2022" name="Int. J. Mol. Sci.">
        <title>Draft Genome of Tanacetum Coccineum: Genomic Comparison of Closely Related Tanacetum-Family Plants.</title>
        <authorList>
            <person name="Yamashiro T."/>
            <person name="Shiraishi A."/>
            <person name="Nakayama K."/>
            <person name="Satake H."/>
        </authorList>
    </citation>
    <scope>NUCLEOTIDE SEQUENCE</scope>
</reference>
<protein>
    <submittedName>
        <fullName evidence="1">Uncharacterized protein</fullName>
    </submittedName>
</protein>
<dbReference type="Proteomes" id="UP001151760">
    <property type="component" value="Unassembled WGS sequence"/>
</dbReference>
<proteinExistence type="predicted"/>
<accession>A0ABQ4Z3T2</accession>
<dbReference type="EMBL" id="BQNB010010906">
    <property type="protein sequence ID" value="GJS83498.1"/>
    <property type="molecule type" value="Genomic_DNA"/>
</dbReference>
<organism evidence="1 2">
    <name type="scientific">Tanacetum coccineum</name>
    <dbReference type="NCBI Taxonomy" id="301880"/>
    <lineage>
        <taxon>Eukaryota</taxon>
        <taxon>Viridiplantae</taxon>
        <taxon>Streptophyta</taxon>
        <taxon>Embryophyta</taxon>
        <taxon>Tracheophyta</taxon>
        <taxon>Spermatophyta</taxon>
        <taxon>Magnoliopsida</taxon>
        <taxon>eudicotyledons</taxon>
        <taxon>Gunneridae</taxon>
        <taxon>Pentapetalae</taxon>
        <taxon>asterids</taxon>
        <taxon>campanulids</taxon>
        <taxon>Asterales</taxon>
        <taxon>Asteraceae</taxon>
        <taxon>Asteroideae</taxon>
        <taxon>Anthemideae</taxon>
        <taxon>Anthemidinae</taxon>
        <taxon>Tanacetum</taxon>
    </lineage>
</organism>
<evidence type="ECO:0000313" key="1">
    <source>
        <dbReference type="EMBL" id="GJS83498.1"/>
    </source>
</evidence>
<name>A0ABQ4Z3T2_9ASTR</name>
<sequence>MAHSLVCLEERNSNNQQTQCALLIVKAVTRIADANSQCDHVEGVQKNTYTIDKLPKKYNFLSQSVIPRNTRSGKDFKNLHPNDYEDLFPYTIFKKSSTICLRQQTRLIHGSQHVDKKPGIQDSYWKTVSSEAKRRWLSETENDAKKCWMRLNDLHKFMMGTFTRVHGKRLDHMFNKIVHQFE</sequence>
<reference evidence="1" key="2">
    <citation type="submission" date="2022-01" db="EMBL/GenBank/DDBJ databases">
        <authorList>
            <person name="Yamashiro T."/>
            <person name="Shiraishi A."/>
            <person name="Satake H."/>
            <person name="Nakayama K."/>
        </authorList>
    </citation>
    <scope>NUCLEOTIDE SEQUENCE</scope>
</reference>
<keyword evidence="2" id="KW-1185">Reference proteome</keyword>